<dbReference type="AlphaFoldDB" id="A0A835ZBC4"/>
<sequence length="449" mass="49982">MTIVARKTAKQINEQKRLWAKAKKPGPPAAKRTKLTFQYLKDKFISWGYNLDDDDDKQKKYIQEQEQRMSQCTMLQNDGTVTPLYNNIKQGNTARANTTLKEIQARKAAGHAKQSATMIALGLGQQNHLEKSTFEALMHATGLRDMLKYQWAPDGVQVDTALKLLSTAADAHCQTQLKSSMTTDGGNFNFNISKTDMRTKYAGQLIIAIGYKLGNDGEIIVTQVFVLSDAKDMPGEYLCPRVDPKGEDSHAHLRNRMDGDELQKGCGQTILDGMQKVTHHTLHDTFFSLDVNRYVSTTTKKELIGLEHIMGGLPQNTTMTLASDKGKAVDFSLHRGATSMGISAKTAVLNNKKPDGSFSGYFFNTGAAPDHDKCDWVLVVYLDKARTAVESFSTIRGSAVYTGNGKAFFWNKSERKKGVDYRIKKYPASELPRVVDLMFEKQGGQQITL</sequence>
<proteinExistence type="predicted"/>
<evidence type="ECO:0000313" key="2">
    <source>
        <dbReference type="Proteomes" id="UP000664859"/>
    </source>
</evidence>
<name>A0A835ZBC4_9STRA</name>
<reference evidence="1" key="1">
    <citation type="submission" date="2021-02" db="EMBL/GenBank/DDBJ databases">
        <title>First Annotated Genome of the Yellow-green Alga Tribonema minus.</title>
        <authorList>
            <person name="Mahan K.M."/>
        </authorList>
    </citation>
    <scope>NUCLEOTIDE SEQUENCE</scope>
    <source>
        <strain evidence="1">UTEX B ZZ1240</strain>
    </source>
</reference>
<keyword evidence="2" id="KW-1185">Reference proteome</keyword>
<dbReference type="EMBL" id="JAFCMP010000021">
    <property type="protein sequence ID" value="KAG5191267.1"/>
    <property type="molecule type" value="Genomic_DNA"/>
</dbReference>
<organism evidence="1 2">
    <name type="scientific">Tribonema minus</name>
    <dbReference type="NCBI Taxonomy" id="303371"/>
    <lineage>
        <taxon>Eukaryota</taxon>
        <taxon>Sar</taxon>
        <taxon>Stramenopiles</taxon>
        <taxon>Ochrophyta</taxon>
        <taxon>PX clade</taxon>
        <taxon>Xanthophyceae</taxon>
        <taxon>Tribonematales</taxon>
        <taxon>Tribonemataceae</taxon>
        <taxon>Tribonema</taxon>
    </lineage>
</organism>
<comment type="caution">
    <text evidence="1">The sequence shown here is derived from an EMBL/GenBank/DDBJ whole genome shotgun (WGS) entry which is preliminary data.</text>
</comment>
<protein>
    <submittedName>
        <fullName evidence="1">Uncharacterized protein</fullName>
    </submittedName>
</protein>
<dbReference type="Proteomes" id="UP000664859">
    <property type="component" value="Unassembled WGS sequence"/>
</dbReference>
<evidence type="ECO:0000313" key="1">
    <source>
        <dbReference type="EMBL" id="KAG5191267.1"/>
    </source>
</evidence>
<gene>
    <name evidence="1" type="ORF">JKP88DRAFT_285286</name>
</gene>
<accession>A0A835ZBC4</accession>